<reference evidence="1" key="1">
    <citation type="journal article" date="2017" name="Nature">
        <title>The sunflower genome provides insights into oil metabolism, flowering and Asterid evolution.</title>
        <authorList>
            <person name="Badouin H."/>
            <person name="Gouzy J."/>
            <person name="Grassa C.J."/>
            <person name="Murat F."/>
            <person name="Staton S.E."/>
            <person name="Cottret L."/>
            <person name="Lelandais-Briere C."/>
            <person name="Owens G.L."/>
            <person name="Carrere S."/>
            <person name="Mayjonade B."/>
            <person name="Legrand L."/>
            <person name="Gill N."/>
            <person name="Kane N.C."/>
            <person name="Bowers J.E."/>
            <person name="Hubner S."/>
            <person name="Bellec A."/>
            <person name="Berard A."/>
            <person name="Berges H."/>
            <person name="Blanchet N."/>
            <person name="Boniface M.C."/>
            <person name="Brunel D."/>
            <person name="Catrice O."/>
            <person name="Chaidir N."/>
            <person name="Claudel C."/>
            <person name="Donnadieu C."/>
            <person name="Faraut T."/>
            <person name="Fievet G."/>
            <person name="Helmstetter N."/>
            <person name="King M."/>
            <person name="Knapp S.J."/>
            <person name="Lai Z."/>
            <person name="Le Paslier M.C."/>
            <person name="Lippi Y."/>
            <person name="Lorenzon L."/>
            <person name="Mandel J.R."/>
            <person name="Marage G."/>
            <person name="Marchand G."/>
            <person name="Marquand E."/>
            <person name="Bret-Mestries E."/>
            <person name="Morien E."/>
            <person name="Nambeesan S."/>
            <person name="Nguyen T."/>
            <person name="Pegot-Espagnet P."/>
            <person name="Pouilly N."/>
            <person name="Raftis F."/>
            <person name="Sallet E."/>
            <person name="Schiex T."/>
            <person name="Thomas J."/>
            <person name="Vandecasteele C."/>
            <person name="Vares D."/>
            <person name="Vear F."/>
            <person name="Vautrin S."/>
            <person name="Crespi M."/>
            <person name="Mangin B."/>
            <person name="Burke J.M."/>
            <person name="Salse J."/>
            <person name="Munos S."/>
            <person name="Vincourt P."/>
            <person name="Rieseberg L.H."/>
            <person name="Langlade N.B."/>
        </authorList>
    </citation>
    <scope>NUCLEOTIDE SEQUENCE</scope>
    <source>
        <tissue evidence="1">Leaves</tissue>
    </source>
</reference>
<protein>
    <submittedName>
        <fullName evidence="1">Uncharacterized protein</fullName>
    </submittedName>
</protein>
<evidence type="ECO:0000313" key="1">
    <source>
        <dbReference type="EMBL" id="KAF5782860.1"/>
    </source>
</evidence>
<organism evidence="1 2">
    <name type="scientific">Helianthus annuus</name>
    <name type="common">Common sunflower</name>
    <dbReference type="NCBI Taxonomy" id="4232"/>
    <lineage>
        <taxon>Eukaryota</taxon>
        <taxon>Viridiplantae</taxon>
        <taxon>Streptophyta</taxon>
        <taxon>Embryophyta</taxon>
        <taxon>Tracheophyta</taxon>
        <taxon>Spermatophyta</taxon>
        <taxon>Magnoliopsida</taxon>
        <taxon>eudicotyledons</taxon>
        <taxon>Gunneridae</taxon>
        <taxon>Pentapetalae</taxon>
        <taxon>asterids</taxon>
        <taxon>campanulids</taxon>
        <taxon>Asterales</taxon>
        <taxon>Asteraceae</taxon>
        <taxon>Asteroideae</taxon>
        <taxon>Heliantheae alliance</taxon>
        <taxon>Heliantheae</taxon>
        <taxon>Helianthus</taxon>
    </lineage>
</organism>
<gene>
    <name evidence="1" type="ORF">HanXRQr2_Chr11g0501211</name>
</gene>
<name>A0A9K3HRA0_HELAN</name>
<keyword evidence="2" id="KW-1185">Reference proteome</keyword>
<dbReference type="EMBL" id="MNCJ02000326">
    <property type="protein sequence ID" value="KAF5782860.1"/>
    <property type="molecule type" value="Genomic_DNA"/>
</dbReference>
<dbReference type="Gramene" id="mRNA:HanXRQr2_Chr11g0501211">
    <property type="protein sequence ID" value="CDS:HanXRQr2_Chr11g0501211.1"/>
    <property type="gene ID" value="HanXRQr2_Chr11g0501211"/>
</dbReference>
<dbReference type="AlphaFoldDB" id="A0A9K3HRA0"/>
<comment type="caution">
    <text evidence="1">The sequence shown here is derived from an EMBL/GenBank/DDBJ whole genome shotgun (WGS) entry which is preliminary data.</text>
</comment>
<accession>A0A9K3HRA0</accession>
<reference evidence="1" key="2">
    <citation type="submission" date="2020-06" db="EMBL/GenBank/DDBJ databases">
        <title>Helianthus annuus Genome sequencing and assembly Release 2.</title>
        <authorList>
            <person name="Gouzy J."/>
            <person name="Langlade N."/>
            <person name="Munos S."/>
        </authorList>
    </citation>
    <scope>NUCLEOTIDE SEQUENCE</scope>
    <source>
        <tissue evidence="1">Leaves</tissue>
    </source>
</reference>
<sequence>MLFIGFNMFSSNLMQISSILLTRSTSCSNKISDRLYDNSFLAVQSLTLSSLGVETANWD</sequence>
<evidence type="ECO:0000313" key="2">
    <source>
        <dbReference type="Proteomes" id="UP000215914"/>
    </source>
</evidence>
<proteinExistence type="predicted"/>
<dbReference type="Proteomes" id="UP000215914">
    <property type="component" value="Unassembled WGS sequence"/>
</dbReference>